<gene>
    <name evidence="2" type="ORF">GO707_08250</name>
</gene>
<keyword evidence="1" id="KW-0472">Membrane</keyword>
<keyword evidence="1" id="KW-1133">Transmembrane helix</keyword>
<evidence type="ECO:0000313" key="2">
    <source>
        <dbReference type="EMBL" id="MVN59212.1"/>
    </source>
</evidence>
<organism evidence="2 3">
    <name type="scientific">Adlercreutzia rubneri</name>
    <dbReference type="NCBI Taxonomy" id="2916441"/>
    <lineage>
        <taxon>Bacteria</taxon>
        <taxon>Bacillati</taxon>
        <taxon>Actinomycetota</taxon>
        <taxon>Coriobacteriia</taxon>
        <taxon>Eggerthellales</taxon>
        <taxon>Eggerthellaceae</taxon>
        <taxon>Adlercreutzia</taxon>
    </lineage>
</organism>
<dbReference type="AlphaFoldDB" id="A0A7K1T6J2"/>
<evidence type="ECO:0000313" key="3">
    <source>
        <dbReference type="Proteomes" id="UP000488839"/>
    </source>
</evidence>
<feature type="transmembrane region" description="Helical" evidence="1">
    <location>
        <begin position="16"/>
        <end position="38"/>
    </location>
</feature>
<keyword evidence="3" id="KW-1185">Reference proteome</keyword>
<sequence>MTLQDLWLMIKHYSRWVVLVPIICGVLAGGAGALLGMVNGSVHTAASTLTVIDPTGLVSSTSLANLVNVFAQDQAELESGGDSGVTVKTEVDSSTQSIKFEVAAPSEQASLDVANRLAERTADAAQSALVEQGTAYMEAVDEMGSQPLTEEGTYINAGATADERAAALRSCFFSVSSATKVEAGGMVSLFVKYLTIGVLGGLFLVVCSLILVDSVKRPMKSSKDIETVTDLPVWAVSDNRQAGKRLWMNIQFAAKSHIESICLLPVSGGKQMGIKEAISEAMSEEPSGDMGDSSIRIEACDSIEKSIVGARVAKEASVTIVTAVCWKDSEPALCGVLEELQLASANVVGIVLLSGEEAM</sequence>
<keyword evidence="1" id="KW-0812">Transmembrane</keyword>
<feature type="transmembrane region" description="Helical" evidence="1">
    <location>
        <begin position="190"/>
        <end position="212"/>
    </location>
</feature>
<comment type="caution">
    <text evidence="2">The sequence shown here is derived from an EMBL/GenBank/DDBJ whole genome shotgun (WGS) entry which is preliminary data.</text>
</comment>
<proteinExistence type="predicted"/>
<name>A0A7K1T6J2_9ACTN</name>
<protein>
    <submittedName>
        <fullName evidence="2">Uncharacterized protein</fullName>
    </submittedName>
</protein>
<accession>A0A7K1T6J2</accession>
<dbReference type="Proteomes" id="UP000488839">
    <property type="component" value="Unassembled WGS sequence"/>
</dbReference>
<dbReference type="RefSeq" id="WP_157012757.1">
    <property type="nucleotide sequence ID" value="NZ_WPOO01000013.1"/>
</dbReference>
<reference evidence="2 3" key="1">
    <citation type="submission" date="2019-11" db="EMBL/GenBank/DDBJ databases">
        <title>Whole genome shotgun sequencing (WGS) data from Adlercreutzia equolifaciens ResAG-91, Eggerthella lenta MRI-F36, MRI-F37, MRI-F40, ResAG-49, ResAG-88, ResAG-121, ResAG-145, and Gordonibacter sp. ResAG-5, ResAG-26, ResAG-43, ResAG-50, ResAG-59.</title>
        <authorList>
            <person name="Stoll D.A."/>
            <person name="Danylec N."/>
            <person name="Franz C.M.A.P."/>
            <person name="Huch M."/>
        </authorList>
    </citation>
    <scope>NUCLEOTIDE SEQUENCE [LARGE SCALE GENOMIC DNA]</scope>
    <source>
        <strain evidence="2 3">ResAG-91</strain>
    </source>
</reference>
<evidence type="ECO:0000256" key="1">
    <source>
        <dbReference type="SAM" id="Phobius"/>
    </source>
</evidence>
<dbReference type="EMBL" id="WPOO01000013">
    <property type="protein sequence ID" value="MVN59212.1"/>
    <property type="molecule type" value="Genomic_DNA"/>
</dbReference>